<dbReference type="PATRIC" id="fig|361183.4.peg.2366"/>
<protein>
    <submittedName>
        <fullName evidence="1">Uncharacterized protein</fullName>
    </submittedName>
</protein>
<accession>A0A0M4LX29</accession>
<keyword evidence="2" id="KW-1185">Reference proteome</keyword>
<evidence type="ECO:0000313" key="1">
    <source>
        <dbReference type="EMBL" id="ALE17684.1"/>
    </source>
</evidence>
<dbReference type="EMBL" id="CP012669">
    <property type="protein sequence ID" value="ALE17684.1"/>
    <property type="molecule type" value="Genomic_DNA"/>
</dbReference>
<sequence length="37" mass="4017">MGNDIATRARYMGCMASKLTTTTTTTTSGFRGRMVAR</sequence>
<gene>
    <name evidence="1" type="ORF">AMC99_02409</name>
</gene>
<proteinExistence type="predicted"/>
<organism evidence="1 2">
    <name type="scientific">Altererythrobacter epoxidivorans</name>
    <dbReference type="NCBI Taxonomy" id="361183"/>
    <lineage>
        <taxon>Bacteria</taxon>
        <taxon>Pseudomonadati</taxon>
        <taxon>Pseudomonadota</taxon>
        <taxon>Alphaproteobacteria</taxon>
        <taxon>Sphingomonadales</taxon>
        <taxon>Erythrobacteraceae</taxon>
        <taxon>Altererythrobacter</taxon>
    </lineage>
</organism>
<evidence type="ECO:0000313" key="2">
    <source>
        <dbReference type="Proteomes" id="UP000057938"/>
    </source>
</evidence>
<name>A0A0M4LX29_9SPHN</name>
<dbReference type="STRING" id="361183.AMC99_02409"/>
<dbReference type="KEGG" id="aep:AMC99_02409"/>
<dbReference type="Proteomes" id="UP000057938">
    <property type="component" value="Chromosome"/>
</dbReference>
<dbReference type="AlphaFoldDB" id="A0A0M4LX29"/>
<reference evidence="1 2" key="1">
    <citation type="submission" date="2015-09" db="EMBL/GenBank/DDBJ databases">
        <title>Complete genome sequence of a benzo[a]pyrene-degrading bacterium Altererythrobacter epoxidivorans CGMCC 1.7731T.</title>
        <authorList>
            <person name="Li Z."/>
            <person name="Cheng H."/>
            <person name="Huo Y."/>
            <person name="Xu X."/>
        </authorList>
    </citation>
    <scope>NUCLEOTIDE SEQUENCE [LARGE SCALE GENOMIC DNA]</scope>
    <source>
        <strain evidence="1 2">CGMCC 1.7731</strain>
    </source>
</reference>